<dbReference type="Pfam" id="PF01648">
    <property type="entry name" value="ACPS"/>
    <property type="match status" value="1"/>
</dbReference>
<dbReference type="Pfam" id="PF22624">
    <property type="entry name" value="AASDHPPT_N"/>
    <property type="match status" value="1"/>
</dbReference>
<dbReference type="EMBL" id="UINC01149974">
    <property type="protein sequence ID" value="SVD42768.1"/>
    <property type="molecule type" value="Genomic_DNA"/>
</dbReference>
<dbReference type="SUPFAM" id="SSF56214">
    <property type="entry name" value="4'-phosphopantetheinyl transferase"/>
    <property type="match status" value="2"/>
</dbReference>
<dbReference type="PANTHER" id="PTHR12215:SF10">
    <property type="entry name" value="L-AMINOADIPATE-SEMIALDEHYDE DEHYDROGENASE-PHOSPHOPANTETHEINYL TRANSFERASE"/>
    <property type="match status" value="1"/>
</dbReference>
<evidence type="ECO:0000259" key="3">
    <source>
        <dbReference type="Pfam" id="PF22624"/>
    </source>
</evidence>
<dbReference type="InterPro" id="IPR050559">
    <property type="entry name" value="P-Pant_transferase_sf"/>
</dbReference>
<dbReference type="InterPro" id="IPR037143">
    <property type="entry name" value="4-PPantetheinyl_Trfase_dom_sf"/>
</dbReference>
<accession>A0A382VA02</accession>
<evidence type="ECO:0000313" key="4">
    <source>
        <dbReference type="EMBL" id="SVD42768.1"/>
    </source>
</evidence>
<name>A0A382VA02_9ZZZZ</name>
<proteinExistence type="predicted"/>
<dbReference type="PANTHER" id="PTHR12215">
    <property type="entry name" value="PHOSPHOPANTETHEINE TRANSFERASE"/>
    <property type="match status" value="1"/>
</dbReference>
<reference evidence="4" key="1">
    <citation type="submission" date="2018-05" db="EMBL/GenBank/DDBJ databases">
        <authorList>
            <person name="Lanie J.A."/>
            <person name="Ng W.-L."/>
            <person name="Kazmierczak K.M."/>
            <person name="Andrzejewski T.M."/>
            <person name="Davidsen T.M."/>
            <person name="Wayne K.J."/>
            <person name="Tettelin H."/>
            <person name="Glass J.I."/>
            <person name="Rusch D."/>
            <person name="Podicherti R."/>
            <person name="Tsui H.-C.T."/>
            <person name="Winkler M.E."/>
        </authorList>
    </citation>
    <scope>NUCLEOTIDE SEQUENCE</scope>
</reference>
<evidence type="ECO:0000259" key="2">
    <source>
        <dbReference type="Pfam" id="PF01648"/>
    </source>
</evidence>
<dbReference type="GO" id="GO:0008897">
    <property type="term" value="F:holo-[acyl-carrier-protein] synthase activity"/>
    <property type="evidence" value="ECO:0007669"/>
    <property type="project" value="InterPro"/>
</dbReference>
<protein>
    <submittedName>
        <fullName evidence="4">Uncharacterized protein</fullName>
    </submittedName>
</protein>
<feature type="non-terminal residue" evidence="4">
    <location>
        <position position="191"/>
    </location>
</feature>
<dbReference type="InterPro" id="IPR008278">
    <property type="entry name" value="4-PPantetheinyl_Trfase_dom"/>
</dbReference>
<dbReference type="Gene3D" id="3.90.470.20">
    <property type="entry name" value="4'-phosphopantetheinyl transferase domain"/>
    <property type="match status" value="2"/>
</dbReference>
<evidence type="ECO:0000256" key="1">
    <source>
        <dbReference type="ARBA" id="ARBA00022679"/>
    </source>
</evidence>
<dbReference type="GO" id="GO:0005829">
    <property type="term" value="C:cytosol"/>
    <property type="evidence" value="ECO:0007669"/>
    <property type="project" value="TreeGrafter"/>
</dbReference>
<dbReference type="GO" id="GO:0019878">
    <property type="term" value="P:lysine biosynthetic process via aminoadipic acid"/>
    <property type="evidence" value="ECO:0007669"/>
    <property type="project" value="TreeGrafter"/>
</dbReference>
<feature type="domain" description="4'-phosphopantetheinyl transferase N-terminal" evidence="3">
    <location>
        <begin position="29"/>
        <end position="84"/>
    </location>
</feature>
<organism evidence="4">
    <name type="scientific">marine metagenome</name>
    <dbReference type="NCBI Taxonomy" id="408172"/>
    <lineage>
        <taxon>unclassified sequences</taxon>
        <taxon>metagenomes</taxon>
        <taxon>ecological metagenomes</taxon>
    </lineage>
</organism>
<dbReference type="GO" id="GO:0000287">
    <property type="term" value="F:magnesium ion binding"/>
    <property type="evidence" value="ECO:0007669"/>
    <property type="project" value="InterPro"/>
</dbReference>
<dbReference type="AlphaFoldDB" id="A0A382VA02"/>
<feature type="domain" description="4'-phosphopantetheinyl transferase" evidence="2">
    <location>
        <begin position="91"/>
        <end position="176"/>
    </location>
</feature>
<dbReference type="InterPro" id="IPR055066">
    <property type="entry name" value="AASDHPPT_N"/>
</dbReference>
<sequence>MTNKTNSADHAYPIFFIYDISLDPGRRSMSIFSKSIRKKILAQHLDVEPESIRFSKGAYGKPILKGKSDLHFNISHTDNYWIMALSKEDEIGVDIEHHKDRKNMDGIVSSYFHSAEHEEYQKQKSDADKKDFFYHIWTRKEAYAKYLGLGLNYDFSSPDFKNDDTPGVTILTTLIPKTKGHHSTTVSIAHK</sequence>
<keyword evidence="1" id="KW-0808">Transferase</keyword>
<gene>
    <name evidence="4" type="ORF">METZ01_LOCUS395622</name>
</gene>